<dbReference type="InterPro" id="IPR029058">
    <property type="entry name" value="AB_hydrolase_fold"/>
</dbReference>
<gene>
    <name evidence="3" type="ORF">P170DRAFT_439533</name>
</gene>
<evidence type="ECO:0000313" key="3">
    <source>
        <dbReference type="EMBL" id="PLB45824.1"/>
    </source>
</evidence>
<protein>
    <submittedName>
        <fullName evidence="3">Alpha/beta-hydrolase</fullName>
    </submittedName>
</protein>
<reference evidence="3 4" key="1">
    <citation type="submission" date="2016-12" db="EMBL/GenBank/DDBJ databases">
        <title>The genomes of Aspergillus section Nigri reveals drivers in fungal speciation.</title>
        <authorList>
            <consortium name="DOE Joint Genome Institute"/>
            <person name="Vesth T.C."/>
            <person name="Nybo J."/>
            <person name="Theobald S."/>
            <person name="Brandl J."/>
            <person name="Frisvad J.C."/>
            <person name="Nielsen K.F."/>
            <person name="Lyhne E.K."/>
            <person name="Kogle M.E."/>
            <person name="Kuo A."/>
            <person name="Riley R."/>
            <person name="Clum A."/>
            <person name="Nolan M."/>
            <person name="Lipzen A."/>
            <person name="Salamov A."/>
            <person name="Henrissat B."/>
            <person name="Wiebenga A."/>
            <person name="De Vries R.P."/>
            <person name="Grigoriev I.V."/>
            <person name="Mortensen U.H."/>
            <person name="Andersen M.R."/>
            <person name="Baker S.E."/>
        </authorList>
    </citation>
    <scope>NUCLEOTIDE SEQUENCE [LARGE SCALE GENOMIC DNA]</scope>
    <source>
        <strain evidence="3 4">IBT 23096</strain>
    </source>
</reference>
<dbReference type="AlphaFoldDB" id="A0A2I2FYW7"/>
<dbReference type="Proteomes" id="UP000234275">
    <property type="component" value="Unassembled WGS sequence"/>
</dbReference>
<dbReference type="GO" id="GO:0016787">
    <property type="term" value="F:hydrolase activity"/>
    <property type="evidence" value="ECO:0007669"/>
    <property type="project" value="UniProtKB-KW"/>
</dbReference>
<dbReference type="VEuPathDB" id="FungiDB:P170DRAFT_439533"/>
<keyword evidence="4" id="KW-1185">Reference proteome</keyword>
<dbReference type="EMBL" id="MSFO01000007">
    <property type="protein sequence ID" value="PLB45824.1"/>
    <property type="molecule type" value="Genomic_DNA"/>
</dbReference>
<dbReference type="Pfam" id="PF07859">
    <property type="entry name" value="Abhydrolase_3"/>
    <property type="match status" value="1"/>
</dbReference>
<evidence type="ECO:0000256" key="1">
    <source>
        <dbReference type="ARBA" id="ARBA00022801"/>
    </source>
</evidence>
<keyword evidence="1 3" id="KW-0378">Hydrolase</keyword>
<dbReference type="PANTHER" id="PTHR48081:SF3">
    <property type="entry name" value="ALPHA_BETA HYDROLASE FOLD-3 DOMAIN-CONTAINING PROTEIN"/>
    <property type="match status" value="1"/>
</dbReference>
<evidence type="ECO:0000313" key="4">
    <source>
        <dbReference type="Proteomes" id="UP000234275"/>
    </source>
</evidence>
<proteinExistence type="predicted"/>
<organism evidence="3 4">
    <name type="scientific">Aspergillus steynii IBT 23096</name>
    <dbReference type="NCBI Taxonomy" id="1392250"/>
    <lineage>
        <taxon>Eukaryota</taxon>
        <taxon>Fungi</taxon>
        <taxon>Dikarya</taxon>
        <taxon>Ascomycota</taxon>
        <taxon>Pezizomycotina</taxon>
        <taxon>Eurotiomycetes</taxon>
        <taxon>Eurotiomycetidae</taxon>
        <taxon>Eurotiales</taxon>
        <taxon>Aspergillaceae</taxon>
        <taxon>Aspergillus</taxon>
        <taxon>Aspergillus subgen. Circumdati</taxon>
    </lineage>
</organism>
<feature type="non-terminal residue" evidence="3">
    <location>
        <position position="265"/>
    </location>
</feature>
<dbReference type="InterPro" id="IPR013094">
    <property type="entry name" value="AB_hydrolase_3"/>
</dbReference>
<dbReference type="RefSeq" id="XP_024701126.1">
    <property type="nucleotide sequence ID" value="XM_024849860.1"/>
</dbReference>
<evidence type="ECO:0000259" key="2">
    <source>
        <dbReference type="Pfam" id="PF07859"/>
    </source>
</evidence>
<dbReference type="OrthoDB" id="19653at2759"/>
<sequence>MKEWFPSWLLELAAKHNAIIATPNHRLLPESSSTDILEDIEDYWTWLHSSTVADLLSTSVNPTDIDFTRVLSAGESAGGLLSILLALSHPDEIRAATGSYPALDMASDHFGTPSSEPLEPPLPATLVRDHESKIQPGDVFSTGLSMERFQLMIAAIHFGDLGRLYERGTEGQPRGRFYPLEKLDEPDVKIPRGGIAIMHGAQDTIVPLDGVEKFVQKARQVARGKPVEDKIILTVQDGWHGFDLETPLSEPWLTDHLSLVVQAWI</sequence>
<feature type="domain" description="Alpha/beta hydrolase fold-3" evidence="2">
    <location>
        <begin position="7"/>
        <end position="107"/>
    </location>
</feature>
<dbReference type="SUPFAM" id="SSF53474">
    <property type="entry name" value="alpha/beta-Hydrolases"/>
    <property type="match status" value="1"/>
</dbReference>
<comment type="caution">
    <text evidence="3">The sequence shown here is derived from an EMBL/GenBank/DDBJ whole genome shotgun (WGS) entry which is preliminary data.</text>
</comment>
<dbReference type="PANTHER" id="PTHR48081">
    <property type="entry name" value="AB HYDROLASE SUPERFAMILY PROTEIN C4A8.06C"/>
    <property type="match status" value="1"/>
</dbReference>
<dbReference type="InterPro" id="IPR050300">
    <property type="entry name" value="GDXG_lipolytic_enzyme"/>
</dbReference>
<dbReference type="STRING" id="1392250.A0A2I2FYW7"/>
<accession>A0A2I2FYW7</accession>
<dbReference type="GeneID" id="36557559"/>
<dbReference type="Gene3D" id="3.40.50.1820">
    <property type="entry name" value="alpha/beta hydrolase"/>
    <property type="match status" value="1"/>
</dbReference>
<name>A0A2I2FYW7_9EURO</name>